<feature type="region of interest" description="Disordered" evidence="1">
    <location>
        <begin position="1"/>
        <end position="23"/>
    </location>
</feature>
<feature type="compositionally biased region" description="Basic and acidic residues" evidence="1">
    <location>
        <begin position="380"/>
        <end position="392"/>
    </location>
</feature>
<evidence type="ECO:0000256" key="1">
    <source>
        <dbReference type="SAM" id="MobiDB-lite"/>
    </source>
</evidence>
<feature type="region of interest" description="Disordered" evidence="1">
    <location>
        <begin position="370"/>
        <end position="401"/>
    </location>
</feature>
<dbReference type="EMBL" id="CP031036">
    <property type="protein sequence ID" value="QDZ20029.1"/>
    <property type="molecule type" value="Genomic_DNA"/>
</dbReference>
<dbReference type="STRING" id="1764295.A0A5B8MHV2"/>
<evidence type="ECO:0000313" key="3">
    <source>
        <dbReference type="Proteomes" id="UP000316726"/>
    </source>
</evidence>
<keyword evidence="3" id="KW-1185">Reference proteome</keyword>
<reference evidence="2 3" key="1">
    <citation type="submission" date="2018-07" db="EMBL/GenBank/DDBJ databases">
        <title>The complete nuclear genome of the prasinophyte Chloropicon primus (CCMP1205).</title>
        <authorList>
            <person name="Pombert J.-F."/>
            <person name="Otis C."/>
            <person name="Turmel M."/>
            <person name="Lemieux C."/>
        </authorList>
    </citation>
    <scope>NUCLEOTIDE SEQUENCE [LARGE SCALE GENOMIC DNA]</scope>
    <source>
        <strain evidence="2 3">CCMP1205</strain>
    </source>
</reference>
<feature type="compositionally biased region" description="Basic and acidic residues" evidence="1">
    <location>
        <begin position="554"/>
        <end position="583"/>
    </location>
</feature>
<dbReference type="AlphaFoldDB" id="A0A5B8MHV2"/>
<accession>A0A5B8MHV2</accession>
<proteinExistence type="predicted"/>
<sequence length="740" mass="79806">MSSSDAEGERERQEEEREREKREQLDEFVEGVLGKLKAEEAKDIMAGLSIVASAVEKRIPCFLNELVTKDFPKMVLRCFSKLLELGDLGNSVKALRCFDQVVRSTGGAEPQQIEQTIASYLKLSSTVVEKSAGASPGKGSPKKDGTKELAANYTTLTESLANLYDIYSHGNSKLLVLSSALEEKLLGALLEAKEKQSAVVKSSLLEFLCSAPVRFPTEQGFHDALNGTLEVVLEPFRAYVQSKEATGEEEGAKDKETQAAFDVTDEHTKALSAVAALVKNNASHLTEPFLCKLTDSLVGLNMRLYNDFLEAKTGDPAVKMPTLAGRGLVVELLARAAQVGAKAVAKQCLDLNMSALLGEKVRLLVKGPVKEEPQEPQEGESPKKQDEPAKGPEDDDSVSEEEAAAILSLTKSLFDLCDGEEGLGFFKALTKVIEFSPEEKKSEEETEEAGVGGEAEGQEGKKAAESADGPAAASNEGESADQKAEEEAAGEDGEPAEEEVVGHGLISALFTISSGDLNFETVRVPTEGEVEEPGAPPEDGEESQTDAGEEETKEEGHEEAAQEGEDKPTEESEKAPDEEPEEKVKFLLQDSAAQLLYCLATRDAFRSYFQEICVPSTVLKILERSKEAVPHAVLHKLLIALLYVTTDREKTRSALEKSSAFLAQHALGMNVSSSLCVTSSFKMDLELLLPIKCPPAPSPPPTPPPPPLATNKFLWDALGRPEMMDGGNLPTLRAIQAEKA</sequence>
<feature type="region of interest" description="Disordered" evidence="1">
    <location>
        <begin position="526"/>
        <end position="583"/>
    </location>
</feature>
<name>A0A5B8MHV2_9CHLO</name>
<organism evidence="2 3">
    <name type="scientific">Chloropicon primus</name>
    <dbReference type="NCBI Taxonomy" id="1764295"/>
    <lineage>
        <taxon>Eukaryota</taxon>
        <taxon>Viridiplantae</taxon>
        <taxon>Chlorophyta</taxon>
        <taxon>Chloropicophyceae</taxon>
        <taxon>Chloropicales</taxon>
        <taxon>Chloropicaceae</taxon>
        <taxon>Chloropicon</taxon>
    </lineage>
</organism>
<feature type="compositionally biased region" description="Acidic residues" evidence="1">
    <location>
        <begin position="528"/>
        <end position="553"/>
    </location>
</feature>
<protein>
    <submittedName>
        <fullName evidence="2">Uncharacterized protein</fullName>
    </submittedName>
</protein>
<evidence type="ECO:0000313" key="2">
    <source>
        <dbReference type="EMBL" id="QDZ20029.1"/>
    </source>
</evidence>
<dbReference type="Proteomes" id="UP000316726">
    <property type="component" value="Chromosome 3"/>
</dbReference>
<feature type="compositionally biased region" description="Acidic residues" evidence="1">
    <location>
        <begin position="487"/>
        <end position="499"/>
    </location>
</feature>
<feature type="compositionally biased region" description="Basic and acidic residues" evidence="1">
    <location>
        <begin position="7"/>
        <end position="23"/>
    </location>
</feature>
<gene>
    <name evidence="2" type="ORF">A3770_03p25470</name>
</gene>
<feature type="region of interest" description="Disordered" evidence="1">
    <location>
        <begin position="437"/>
        <end position="499"/>
    </location>
</feature>